<name>A0A0F9A0T8_9ZZZZ</name>
<protein>
    <submittedName>
        <fullName evidence="1">Uncharacterized protein</fullName>
    </submittedName>
</protein>
<evidence type="ECO:0000313" key="1">
    <source>
        <dbReference type="EMBL" id="KKK65811.1"/>
    </source>
</evidence>
<gene>
    <name evidence="1" type="ORF">LCGC14_2970380</name>
</gene>
<organism evidence="1">
    <name type="scientific">marine sediment metagenome</name>
    <dbReference type="NCBI Taxonomy" id="412755"/>
    <lineage>
        <taxon>unclassified sequences</taxon>
        <taxon>metagenomes</taxon>
        <taxon>ecological metagenomes</taxon>
    </lineage>
</organism>
<dbReference type="AlphaFoldDB" id="A0A0F9A0T8"/>
<comment type="caution">
    <text evidence="1">The sequence shown here is derived from an EMBL/GenBank/DDBJ whole genome shotgun (WGS) entry which is preliminary data.</text>
</comment>
<sequence length="112" mass="12064">MKRFICVAAFVMLWALPQAHPATLTATVEIPDEIVTGVLATVNAWRVSQDGKYPTLKALGDAILRDAILRIISQQCSAEPDTCPTAIQAKLDAKKTARDEADTAISDSIVVQ</sequence>
<dbReference type="EMBL" id="LAZR01060372">
    <property type="protein sequence ID" value="KKK65811.1"/>
    <property type="molecule type" value="Genomic_DNA"/>
</dbReference>
<reference evidence="1" key="1">
    <citation type="journal article" date="2015" name="Nature">
        <title>Complex archaea that bridge the gap between prokaryotes and eukaryotes.</title>
        <authorList>
            <person name="Spang A."/>
            <person name="Saw J.H."/>
            <person name="Jorgensen S.L."/>
            <person name="Zaremba-Niedzwiedzka K."/>
            <person name="Martijn J."/>
            <person name="Lind A.E."/>
            <person name="van Eijk R."/>
            <person name="Schleper C."/>
            <person name="Guy L."/>
            <person name="Ettema T.J."/>
        </authorList>
    </citation>
    <scope>NUCLEOTIDE SEQUENCE</scope>
</reference>
<accession>A0A0F9A0T8</accession>
<proteinExistence type="predicted"/>